<dbReference type="SUPFAM" id="SSF50249">
    <property type="entry name" value="Nucleic acid-binding proteins"/>
    <property type="match status" value="1"/>
</dbReference>
<dbReference type="OrthoDB" id="9809878at2"/>
<keyword evidence="3" id="KW-1185">Reference proteome</keyword>
<comment type="caution">
    <text evidence="2">The sequence shown here is derived from an EMBL/GenBank/DDBJ whole genome shotgun (WGS) entry which is preliminary data.</text>
</comment>
<dbReference type="EMBL" id="QNRQ01000005">
    <property type="protein sequence ID" value="RBP39326.1"/>
    <property type="molecule type" value="Genomic_DNA"/>
</dbReference>
<dbReference type="AlphaFoldDB" id="A0A366HDH9"/>
<evidence type="ECO:0000313" key="2">
    <source>
        <dbReference type="EMBL" id="RBP39326.1"/>
    </source>
</evidence>
<evidence type="ECO:0000256" key="1">
    <source>
        <dbReference type="ARBA" id="ARBA00023125"/>
    </source>
</evidence>
<evidence type="ECO:0000313" key="3">
    <source>
        <dbReference type="Proteomes" id="UP000253628"/>
    </source>
</evidence>
<dbReference type="InterPro" id="IPR012340">
    <property type="entry name" value="NA-bd_OB-fold"/>
</dbReference>
<sequence>MASLIDNFRICKDAVLRYTPNRMPVTTLVLAYDYGAKGPDGCRPTQFVEAELWGPRAERLIDSLKKGKDVYCVIDDPYVDPFVRKDGSAGGTLIGKINQIKPGKRVMAGNEQEQEA</sequence>
<dbReference type="CDD" id="cd04496">
    <property type="entry name" value="SSB_OBF"/>
    <property type="match status" value="1"/>
</dbReference>
<dbReference type="RefSeq" id="WP_113933291.1">
    <property type="nucleotide sequence ID" value="NZ_JACCEU010000003.1"/>
</dbReference>
<dbReference type="Pfam" id="PF00436">
    <property type="entry name" value="SSB"/>
    <property type="match status" value="1"/>
</dbReference>
<gene>
    <name evidence="2" type="ORF">DFR37_105119</name>
</gene>
<dbReference type="InterPro" id="IPR000424">
    <property type="entry name" value="Primosome_PriB/ssb"/>
</dbReference>
<name>A0A366HDH9_9BURK</name>
<dbReference type="Proteomes" id="UP000253628">
    <property type="component" value="Unassembled WGS sequence"/>
</dbReference>
<keyword evidence="1 2" id="KW-0238">DNA-binding</keyword>
<protein>
    <submittedName>
        <fullName evidence="2">Single-stranded DNA-binding protein</fullName>
    </submittedName>
</protein>
<dbReference type="Gene3D" id="2.40.50.140">
    <property type="entry name" value="Nucleic acid-binding proteins"/>
    <property type="match status" value="1"/>
</dbReference>
<organism evidence="2 3">
    <name type="scientific">Eoetvoesiella caeni</name>
    <dbReference type="NCBI Taxonomy" id="645616"/>
    <lineage>
        <taxon>Bacteria</taxon>
        <taxon>Pseudomonadati</taxon>
        <taxon>Pseudomonadota</taxon>
        <taxon>Betaproteobacteria</taxon>
        <taxon>Burkholderiales</taxon>
        <taxon>Alcaligenaceae</taxon>
        <taxon>Eoetvoesiella</taxon>
    </lineage>
</organism>
<accession>A0A366HDH9</accession>
<dbReference type="GO" id="GO:0003697">
    <property type="term" value="F:single-stranded DNA binding"/>
    <property type="evidence" value="ECO:0007669"/>
    <property type="project" value="InterPro"/>
</dbReference>
<proteinExistence type="predicted"/>
<reference evidence="2 3" key="1">
    <citation type="submission" date="2018-06" db="EMBL/GenBank/DDBJ databases">
        <title>Genomic Encyclopedia of Type Strains, Phase IV (KMG-IV): sequencing the most valuable type-strain genomes for metagenomic binning, comparative biology and taxonomic classification.</title>
        <authorList>
            <person name="Goeker M."/>
        </authorList>
    </citation>
    <scope>NUCLEOTIDE SEQUENCE [LARGE SCALE GENOMIC DNA]</scope>
    <source>
        <strain evidence="2 3">DSM 25520</strain>
    </source>
</reference>